<comment type="caution">
    <text evidence="2">The sequence shown here is derived from an EMBL/GenBank/DDBJ whole genome shotgun (WGS) entry which is preliminary data.</text>
</comment>
<feature type="region of interest" description="Disordered" evidence="1">
    <location>
        <begin position="104"/>
        <end position="137"/>
    </location>
</feature>
<reference evidence="2" key="1">
    <citation type="submission" date="2020-02" db="EMBL/GenBank/DDBJ databases">
        <authorList>
            <person name="Palmer J.M."/>
        </authorList>
    </citation>
    <scope>NUCLEOTIDE SEQUENCE</scope>
    <source>
        <strain evidence="2">EPUS1.4</strain>
        <tissue evidence="2">Thallus</tissue>
    </source>
</reference>
<feature type="compositionally biased region" description="Basic residues" evidence="1">
    <location>
        <begin position="399"/>
        <end position="408"/>
    </location>
</feature>
<feature type="compositionally biased region" description="Basic and acidic residues" evidence="1">
    <location>
        <begin position="537"/>
        <end position="554"/>
    </location>
</feature>
<evidence type="ECO:0000313" key="2">
    <source>
        <dbReference type="EMBL" id="KAF7507150.1"/>
    </source>
</evidence>
<evidence type="ECO:0000256" key="1">
    <source>
        <dbReference type="SAM" id="MobiDB-lite"/>
    </source>
</evidence>
<gene>
    <name evidence="2" type="ORF">GJ744_010832</name>
</gene>
<dbReference type="EMBL" id="JAACFV010000073">
    <property type="protein sequence ID" value="KAF7507150.1"/>
    <property type="molecule type" value="Genomic_DNA"/>
</dbReference>
<feature type="compositionally biased region" description="Basic and acidic residues" evidence="1">
    <location>
        <begin position="489"/>
        <end position="507"/>
    </location>
</feature>
<keyword evidence="3" id="KW-1185">Reference proteome</keyword>
<feature type="region of interest" description="Disordered" evidence="1">
    <location>
        <begin position="390"/>
        <end position="568"/>
    </location>
</feature>
<organism evidence="2 3">
    <name type="scientific">Endocarpon pusillum</name>
    <dbReference type="NCBI Taxonomy" id="364733"/>
    <lineage>
        <taxon>Eukaryota</taxon>
        <taxon>Fungi</taxon>
        <taxon>Dikarya</taxon>
        <taxon>Ascomycota</taxon>
        <taxon>Pezizomycotina</taxon>
        <taxon>Eurotiomycetes</taxon>
        <taxon>Chaetothyriomycetidae</taxon>
        <taxon>Verrucariales</taxon>
        <taxon>Verrucariaceae</taxon>
        <taxon>Endocarpon</taxon>
    </lineage>
</organism>
<feature type="compositionally biased region" description="Low complexity" evidence="1">
    <location>
        <begin position="426"/>
        <end position="437"/>
    </location>
</feature>
<accession>A0A8H7ADK1</accession>
<dbReference type="OrthoDB" id="4144012at2759"/>
<sequence>MPLRHGLDVSVISSSHERFTEYGVNTHARSKLVTAKIEARSGVQFYIAIRPEDPFPTQQNKRYGSSILTRAQAVDCPIRPLSGPPSTPRKKFSGWKLSALATDHPADQQAEKPSHSGTSDSIFKASNAPTGLTRTLPSLTLRTPKDTLHLNTQLDPSATRTTAPRSPPFDLIVQVHIDGRRKPEVRFIVSLNPSSPDYQREVLLIGRRVRIPSKSGEPTRQCFHDWVFTDVGIEVLLERMGVEDSTGSDARAGEDHEVAALADELQDAAKVEESGGEGDGEQELKIGKIEVVFTRVVLGEVTDDVDVVTSESLHGAQAEQAIPNTSVGKHVTHTTSIVPSSHASTRPAYEYSRIKWTRYNPSEDFYAKFIFDYTSRAKLVKWGLCDEAGIPVGRGQEKQKHRGRRVQSHHTNNNLGADEEGDREQQQQQQRESLSRGGSHGSTREEEEEEGLVPATTEQASMLQGGRKGRREKDKAKGSEMSSSSSSSRKREIARADEAGARAHGDADADAIADADANAEHTPAKKRRDRTTRLRLPRPDRGEAAGGKGERLVQEKSTTSSREEDTVS</sequence>
<name>A0A8H7ADK1_9EURO</name>
<evidence type="ECO:0000313" key="3">
    <source>
        <dbReference type="Proteomes" id="UP000606974"/>
    </source>
</evidence>
<feature type="compositionally biased region" description="Basic and acidic residues" evidence="1">
    <location>
        <begin position="104"/>
        <end position="114"/>
    </location>
</feature>
<dbReference type="Proteomes" id="UP000606974">
    <property type="component" value="Unassembled WGS sequence"/>
</dbReference>
<protein>
    <submittedName>
        <fullName evidence="2">Uncharacterized protein</fullName>
    </submittedName>
</protein>
<dbReference type="AlphaFoldDB" id="A0A8H7ADK1"/>
<feature type="compositionally biased region" description="Basic residues" evidence="1">
    <location>
        <begin position="524"/>
        <end position="536"/>
    </location>
</feature>
<proteinExistence type="predicted"/>